<dbReference type="Gene3D" id="3.40.630.40">
    <property type="entry name" value="Zn-dependent exopeptidases"/>
    <property type="match status" value="1"/>
</dbReference>
<comment type="caution">
    <text evidence="1">The sequence shown here is derived from an EMBL/GenBank/DDBJ whole genome shotgun (WGS) entry which is preliminary data.</text>
</comment>
<feature type="non-terminal residue" evidence="1">
    <location>
        <position position="1"/>
    </location>
</feature>
<sequence>LGEINETYITEPIFSTMNYSEYILGHLPLIISVPHGGRLFPPEIPDRKRNHPSVVKSNDLNTQDIGRELADKIMMHFKGIRPYLIINHLGRSKIDVNRLIEEGVEGEDSITFMAWNDYHNFIQTAIKDVEVNFDHGLLIDIYGHSHPENFIELGYVISTETLSLSTSHINENAEIYSGSSIRALYTRKSSSIKFANLLYGKTTSLGGRLQSHGYDTVPSHIHQHPIKDEKYFHGGYCVQKYGSRHAEHIIDAIQIELPRTLRAGNKERRSNKALEILKELADSEDVTVKYKAKFNIAKHLLDPGKGNELDREKNRKLALELLKDAADNGIENARIQYEKELKNEKQNEKKTSQKYCLIT</sequence>
<dbReference type="Proteomes" id="UP000789901">
    <property type="component" value="Unassembled WGS sequence"/>
</dbReference>
<reference evidence="1 2" key="1">
    <citation type="submission" date="2021-06" db="EMBL/GenBank/DDBJ databases">
        <authorList>
            <person name="Kallberg Y."/>
            <person name="Tangrot J."/>
            <person name="Rosling A."/>
        </authorList>
    </citation>
    <scope>NUCLEOTIDE SEQUENCE [LARGE SCALE GENOMIC DNA]</scope>
    <source>
        <strain evidence="1 2">120-4 pot B 10/14</strain>
    </source>
</reference>
<accession>A0ABN7UV01</accession>
<name>A0ABN7UV01_GIGMA</name>
<proteinExistence type="predicted"/>
<dbReference type="EMBL" id="CAJVQB010006317">
    <property type="protein sequence ID" value="CAG8681830.1"/>
    <property type="molecule type" value="Genomic_DNA"/>
</dbReference>
<evidence type="ECO:0000313" key="1">
    <source>
        <dbReference type="EMBL" id="CAG8681830.1"/>
    </source>
</evidence>
<keyword evidence="2" id="KW-1185">Reference proteome</keyword>
<organism evidence="1 2">
    <name type="scientific">Gigaspora margarita</name>
    <dbReference type="NCBI Taxonomy" id="4874"/>
    <lineage>
        <taxon>Eukaryota</taxon>
        <taxon>Fungi</taxon>
        <taxon>Fungi incertae sedis</taxon>
        <taxon>Mucoromycota</taxon>
        <taxon>Glomeromycotina</taxon>
        <taxon>Glomeromycetes</taxon>
        <taxon>Diversisporales</taxon>
        <taxon>Gigasporaceae</taxon>
        <taxon>Gigaspora</taxon>
    </lineage>
</organism>
<gene>
    <name evidence="1" type="ORF">GMARGA_LOCUS11002</name>
</gene>
<protein>
    <submittedName>
        <fullName evidence="1">25940_t:CDS:1</fullName>
    </submittedName>
</protein>
<evidence type="ECO:0000313" key="2">
    <source>
        <dbReference type="Proteomes" id="UP000789901"/>
    </source>
</evidence>
<dbReference type="SUPFAM" id="SSF53187">
    <property type="entry name" value="Zn-dependent exopeptidases"/>
    <property type="match status" value="1"/>
</dbReference>